<protein>
    <recommendedName>
        <fullName evidence="1">Stage 0 sporulation protein A homolog</fullName>
    </recommendedName>
</protein>
<proteinExistence type="predicted"/>
<name>A9KLA8_LACP7</name>
<dbReference type="SMART" id="SM00448">
    <property type="entry name" value="REC"/>
    <property type="match status" value="1"/>
</dbReference>
<dbReference type="InterPro" id="IPR000792">
    <property type="entry name" value="Tscrpt_reg_LuxR_C"/>
</dbReference>
<gene>
    <name evidence="10" type="ordered locus">Cphy_0851</name>
</gene>
<dbReference type="GO" id="GO:0003677">
    <property type="term" value="F:DNA binding"/>
    <property type="evidence" value="ECO:0007669"/>
    <property type="project" value="UniProtKB-KW"/>
</dbReference>
<evidence type="ECO:0000256" key="6">
    <source>
        <dbReference type="ARBA" id="ARBA00024867"/>
    </source>
</evidence>
<evidence type="ECO:0000256" key="1">
    <source>
        <dbReference type="ARBA" id="ARBA00018672"/>
    </source>
</evidence>
<dbReference type="InterPro" id="IPR058245">
    <property type="entry name" value="NreC/VraR/RcsB-like_REC"/>
</dbReference>
<keyword evidence="2 7" id="KW-0597">Phosphoprotein</keyword>
<dbReference type="SMART" id="SM00421">
    <property type="entry name" value="HTH_LUXR"/>
    <property type="match status" value="1"/>
</dbReference>
<dbReference type="PRINTS" id="PR00038">
    <property type="entry name" value="HTHLUXR"/>
</dbReference>
<evidence type="ECO:0000313" key="10">
    <source>
        <dbReference type="EMBL" id="ABX41237.1"/>
    </source>
</evidence>
<dbReference type="PROSITE" id="PS50110">
    <property type="entry name" value="RESPONSE_REGULATORY"/>
    <property type="match status" value="1"/>
</dbReference>
<evidence type="ECO:0000256" key="4">
    <source>
        <dbReference type="ARBA" id="ARBA00023125"/>
    </source>
</evidence>
<dbReference type="InterPro" id="IPR001789">
    <property type="entry name" value="Sig_transdc_resp-reg_receiver"/>
</dbReference>
<dbReference type="Pfam" id="PF00196">
    <property type="entry name" value="GerE"/>
    <property type="match status" value="1"/>
</dbReference>
<dbReference type="AlphaFoldDB" id="A9KLA8"/>
<evidence type="ECO:0000256" key="7">
    <source>
        <dbReference type="PROSITE-ProRule" id="PRU00169"/>
    </source>
</evidence>
<evidence type="ECO:0000259" key="9">
    <source>
        <dbReference type="PROSITE" id="PS50110"/>
    </source>
</evidence>
<dbReference type="InterPro" id="IPR011006">
    <property type="entry name" value="CheY-like_superfamily"/>
</dbReference>
<organism evidence="10 11">
    <name type="scientific">Lachnoclostridium phytofermentans (strain ATCC 700394 / DSM 18823 / ISDg)</name>
    <name type="common">Clostridium phytofermentans</name>
    <dbReference type="NCBI Taxonomy" id="357809"/>
    <lineage>
        <taxon>Bacteria</taxon>
        <taxon>Bacillati</taxon>
        <taxon>Bacillota</taxon>
        <taxon>Clostridia</taxon>
        <taxon>Lachnospirales</taxon>
        <taxon>Lachnospiraceae</taxon>
    </lineage>
</organism>
<dbReference type="eggNOG" id="COG2197">
    <property type="taxonomic scope" value="Bacteria"/>
</dbReference>
<keyword evidence="11" id="KW-1185">Reference proteome</keyword>
<dbReference type="InterPro" id="IPR039420">
    <property type="entry name" value="WalR-like"/>
</dbReference>
<dbReference type="OrthoDB" id="9779069at2"/>
<dbReference type="PANTHER" id="PTHR43214:SF40">
    <property type="entry name" value="TRANSCRIPTIONAL REGULATORY PROTEIN LNRK"/>
    <property type="match status" value="1"/>
</dbReference>
<dbReference type="Proteomes" id="UP000000370">
    <property type="component" value="Chromosome"/>
</dbReference>
<dbReference type="GO" id="GO:0000160">
    <property type="term" value="P:phosphorelay signal transduction system"/>
    <property type="evidence" value="ECO:0007669"/>
    <property type="project" value="InterPro"/>
</dbReference>
<keyword evidence="3" id="KW-0805">Transcription regulation</keyword>
<dbReference type="SUPFAM" id="SSF46894">
    <property type="entry name" value="C-terminal effector domain of the bipartite response regulators"/>
    <property type="match status" value="1"/>
</dbReference>
<feature type="domain" description="HTH luxR-type" evidence="8">
    <location>
        <begin position="142"/>
        <end position="214"/>
    </location>
</feature>
<dbReference type="PROSITE" id="PS50043">
    <property type="entry name" value="HTH_LUXR_2"/>
    <property type="match status" value="1"/>
</dbReference>
<dbReference type="Gene3D" id="3.40.50.2300">
    <property type="match status" value="1"/>
</dbReference>
<comment type="function">
    <text evidence="6">May play the central regulatory role in sporulation. It may be an element of the effector pathway responsible for the activation of sporulation genes in response to nutritional stress. Spo0A may act in concert with spo0H (a sigma factor) to control the expression of some genes that are critical to the sporulation process.</text>
</comment>
<dbReference type="KEGG" id="cpy:Cphy_0851"/>
<dbReference type="SUPFAM" id="SSF52172">
    <property type="entry name" value="CheY-like"/>
    <property type="match status" value="1"/>
</dbReference>
<dbReference type="CDD" id="cd17535">
    <property type="entry name" value="REC_NarL-like"/>
    <property type="match status" value="1"/>
</dbReference>
<dbReference type="EMBL" id="CP000885">
    <property type="protein sequence ID" value="ABX41237.1"/>
    <property type="molecule type" value="Genomic_DNA"/>
</dbReference>
<keyword evidence="5" id="KW-0804">Transcription</keyword>
<accession>A9KLA8</accession>
<dbReference type="GO" id="GO:0006355">
    <property type="term" value="P:regulation of DNA-templated transcription"/>
    <property type="evidence" value="ECO:0007669"/>
    <property type="project" value="InterPro"/>
</dbReference>
<keyword evidence="4" id="KW-0238">DNA-binding</keyword>
<dbReference type="Pfam" id="PF00072">
    <property type="entry name" value="Response_reg"/>
    <property type="match status" value="1"/>
</dbReference>
<evidence type="ECO:0000256" key="3">
    <source>
        <dbReference type="ARBA" id="ARBA00023015"/>
    </source>
</evidence>
<dbReference type="CDD" id="cd06170">
    <property type="entry name" value="LuxR_C_like"/>
    <property type="match status" value="1"/>
</dbReference>
<dbReference type="HOGENOM" id="CLU_000445_90_10_9"/>
<reference evidence="11" key="1">
    <citation type="submission" date="2007-11" db="EMBL/GenBank/DDBJ databases">
        <title>Complete genome sequence of Clostridium phytofermentans ISDg.</title>
        <authorList>
            <person name="Leschine S.B."/>
            <person name="Warnick T.A."/>
            <person name="Blanchard J.L."/>
            <person name="Schnell D.J."/>
            <person name="Petit E.L."/>
            <person name="LaTouf W.G."/>
            <person name="Copeland A."/>
            <person name="Lucas S."/>
            <person name="Lapidus A."/>
            <person name="Barry K."/>
            <person name="Glavina del Rio T."/>
            <person name="Dalin E."/>
            <person name="Tice H."/>
            <person name="Pitluck S."/>
            <person name="Kiss H."/>
            <person name="Brettin T."/>
            <person name="Bruce D."/>
            <person name="Detter J.C."/>
            <person name="Han C."/>
            <person name="Kuske C."/>
            <person name="Schmutz J."/>
            <person name="Larimer F."/>
            <person name="Land M."/>
            <person name="Hauser L."/>
            <person name="Kyrpides N."/>
            <person name="Kim E.A."/>
            <person name="Richardson P."/>
        </authorList>
    </citation>
    <scope>NUCLEOTIDE SEQUENCE [LARGE SCALE GENOMIC DNA]</scope>
    <source>
        <strain evidence="11">ATCC 700394 / DSM 18823 / ISDg</strain>
    </source>
</reference>
<feature type="modified residue" description="4-aspartylphosphate" evidence="7">
    <location>
        <position position="54"/>
    </location>
</feature>
<evidence type="ECO:0000313" key="11">
    <source>
        <dbReference type="Proteomes" id="UP000000370"/>
    </source>
</evidence>
<evidence type="ECO:0000256" key="5">
    <source>
        <dbReference type="ARBA" id="ARBA00023163"/>
    </source>
</evidence>
<dbReference type="RefSeq" id="WP_012198882.1">
    <property type="nucleotide sequence ID" value="NC_010001.1"/>
</dbReference>
<dbReference type="PANTHER" id="PTHR43214">
    <property type="entry name" value="TWO-COMPONENT RESPONSE REGULATOR"/>
    <property type="match status" value="1"/>
</dbReference>
<evidence type="ECO:0000259" key="8">
    <source>
        <dbReference type="PROSITE" id="PS50043"/>
    </source>
</evidence>
<feature type="domain" description="Response regulatory" evidence="9">
    <location>
        <begin position="3"/>
        <end position="119"/>
    </location>
</feature>
<evidence type="ECO:0000256" key="2">
    <source>
        <dbReference type="ARBA" id="ARBA00022553"/>
    </source>
</evidence>
<dbReference type="InterPro" id="IPR016032">
    <property type="entry name" value="Sig_transdc_resp-reg_C-effctor"/>
</dbReference>
<sequence length="216" mass="24506">MIRIAIVEDQSLLREMLAKVLSQEESFVVTGSLGDGRDVIKLCEETNPDVILLDIKMPNMDGIHALSKIKERFPKIKCIMLTTFEEEKFIYPALAYGADGYILKDIKPDVLIHMIQSVYDGLFVVHDSIKEYILLQMQRSSNEYKKISLSTKELEFDSTDLDVLKLLTRGKSNSEIASEICYSEGTVKNRISRMLEMTGTKDRTQLAIFALQSSVI</sequence>
<dbReference type="STRING" id="357809.Cphy_0851"/>